<gene>
    <name evidence="4" type="primary">MPUL0C01520</name>
    <name evidence="4" type="ORF">METSCH_C01520</name>
</gene>
<feature type="transmembrane region" description="Helical" evidence="1">
    <location>
        <begin position="399"/>
        <end position="423"/>
    </location>
</feature>
<feature type="transmembrane region" description="Helical" evidence="1">
    <location>
        <begin position="645"/>
        <end position="664"/>
    </location>
</feature>
<dbReference type="Proteomes" id="UP000292447">
    <property type="component" value="Chromosome III"/>
</dbReference>
<organism evidence="4 5">
    <name type="scientific">Metschnikowia aff. pulcherrima</name>
    <dbReference type="NCBI Taxonomy" id="2163413"/>
    <lineage>
        <taxon>Eukaryota</taxon>
        <taxon>Fungi</taxon>
        <taxon>Dikarya</taxon>
        <taxon>Ascomycota</taxon>
        <taxon>Saccharomycotina</taxon>
        <taxon>Pichiomycetes</taxon>
        <taxon>Metschnikowiaceae</taxon>
        <taxon>Metschnikowia</taxon>
    </lineage>
</organism>
<feature type="chain" id="PRO_5020957197" evidence="2">
    <location>
        <begin position="21"/>
        <end position="940"/>
    </location>
</feature>
<feature type="transmembrane region" description="Helical" evidence="1">
    <location>
        <begin position="267"/>
        <end position="288"/>
    </location>
</feature>
<dbReference type="PANTHER" id="PTHR31145:SF6">
    <property type="entry name" value="INTEGRAL MEMBRANE PROTEIN (AFU_ORTHOLOGUE AFUA_7G01610)"/>
    <property type="match status" value="1"/>
</dbReference>
<dbReference type="GO" id="GO:0016020">
    <property type="term" value="C:membrane"/>
    <property type="evidence" value="ECO:0007669"/>
    <property type="project" value="TreeGrafter"/>
</dbReference>
<keyword evidence="2" id="KW-0732">Signal</keyword>
<dbReference type="InterPro" id="IPR040241">
    <property type="entry name" value="TRP_Flc/Pkd2-like"/>
</dbReference>
<keyword evidence="1" id="KW-1133">Transmembrane helix</keyword>
<dbReference type="AlphaFoldDB" id="A0A4P6XLH9"/>
<feature type="transmembrane region" description="Helical" evidence="1">
    <location>
        <begin position="671"/>
        <end position="693"/>
    </location>
</feature>
<dbReference type="STRING" id="2163413.A0A4P6XLH9"/>
<evidence type="ECO:0000313" key="4">
    <source>
        <dbReference type="EMBL" id="QBM88187.1"/>
    </source>
</evidence>
<evidence type="ECO:0000256" key="2">
    <source>
        <dbReference type="SAM" id="SignalP"/>
    </source>
</evidence>
<dbReference type="GO" id="GO:0055085">
    <property type="term" value="P:transmembrane transport"/>
    <property type="evidence" value="ECO:0007669"/>
    <property type="project" value="TreeGrafter"/>
</dbReference>
<feature type="transmembrane region" description="Helical" evidence="1">
    <location>
        <begin position="619"/>
        <end position="639"/>
    </location>
</feature>
<evidence type="ECO:0000259" key="3">
    <source>
        <dbReference type="Pfam" id="PF06011"/>
    </source>
</evidence>
<keyword evidence="4" id="KW-0675">Receptor</keyword>
<feature type="transmembrane region" description="Helical" evidence="1">
    <location>
        <begin position="554"/>
        <end position="581"/>
    </location>
</feature>
<feature type="transmembrane region" description="Helical" evidence="1">
    <location>
        <begin position="320"/>
        <end position="338"/>
    </location>
</feature>
<feature type="transmembrane region" description="Helical" evidence="1">
    <location>
        <begin position="479"/>
        <end position="499"/>
    </location>
</feature>
<sequence>MLLRGLLLLLVWLFLRPALGGFIKSNPPPNLNYSALALEPFVIYAAIDVQNQLMKFLINSQVLHFQNTSTTKPVITDVNTATNRFTTLHVEIDFMGKTFVSENLRFCDLLTVKNTSLYEDTYRFDGLASASSSTRVSLTQGSYSTGLTNPDIPGHRPFMTNNSRATVNLHARDQELESLIMSTSLATSNSSIEALFNNKTGSLIECPLYLNDSIAFYYQADVSENFEKFGSYSVRFTVVSNDEDSNVIGGAIGYLTSSVKPESLEKLLFYGVLAICVFSCVVNFLISICSPDQESLNPFLIEASAICNQGLLRQLEASPLVIISYLQYALFMTALNVQYPDFFQYTMSKIDWCVLLGINVFSSWVSLPAPEVDNVYMTYLSGLKAVAQYSTNGFFYYSWPNFIMCLVIWTASGLVFYQIFIVLKALASRQNAPSILRKLFGRNYESKNTILNVANLESNFMYSFSTNMWALLGHVLRDFLALFGLPFLVLTIYMLYVAACKSQFHGDPNLLTNAIAFNDSIPYQMLFPPKSPARQTLKAVDVPPPHPIQGGQGIPALSVVFGAVLMFAWLAAALSFLYCYISPILVTGSKRQNVTKLYTSVQPIVTWAYLYNAYKPSKVYYAAIEIFACLFSLIVIATLQEFATAQVSLLIMIEAVRLGLFIAIRPYFLDFSIYSLPVITRMARILVTVLNIPYLRQLGVSEASRSYVAYVQMIIHCIVAVAYILHLIWCLVITVVAVVKLKRRSQDVAKGTDKVAKNADAVSLNQFEFKQVPIQAPQDTKTDGDTQSSRSSLEEGEIDYYRSKSERFLRDMTRRDTNLLTKESDMGVTEEASIEYQQAELRIRQTDYTTREADRIFQKYFSAEQMDPEMKALWESRDWKQKIKPLLAKGDTAKPRNSYFDGLWAKLRPPKERGFEVVRRRPIVVTMNPPPAQSGTEDSD</sequence>
<feature type="signal peptide" evidence="2">
    <location>
        <begin position="1"/>
        <end position="20"/>
    </location>
</feature>
<keyword evidence="1" id="KW-0812">Transmembrane</keyword>
<protein>
    <submittedName>
        <fullName evidence="4">Transient receptor potential (TRP) ion channel</fullName>
    </submittedName>
</protein>
<feature type="domain" description="TRP C-terminal" evidence="3">
    <location>
        <begin position="379"/>
        <end position="745"/>
    </location>
</feature>
<reference evidence="5" key="1">
    <citation type="submission" date="2019-03" db="EMBL/GenBank/DDBJ databases">
        <title>Snf2 controls pulcherriminic acid biosynthesis and connects pigmentation and antifungal activity of the yeast Metschnikowia pulcherrima.</title>
        <authorList>
            <person name="Gore-Lloyd D."/>
            <person name="Sumann I."/>
            <person name="Brachmann A.O."/>
            <person name="Schneeberger K."/>
            <person name="Ortiz-Merino R.A."/>
            <person name="Moreno-Beltran M."/>
            <person name="Schlaefli M."/>
            <person name="Kirner P."/>
            <person name="Santos Kron A."/>
            <person name="Wolfe K.H."/>
            <person name="Piel J."/>
            <person name="Ahrens C.H."/>
            <person name="Henk D."/>
            <person name="Freimoser F.M."/>
        </authorList>
    </citation>
    <scope>NUCLEOTIDE SEQUENCE [LARGE SCALE GENOMIC DNA]</scope>
    <source>
        <strain evidence="5">APC 1.2</strain>
    </source>
</reference>
<feature type="transmembrane region" description="Helical" evidence="1">
    <location>
        <begin position="713"/>
        <end position="739"/>
    </location>
</feature>
<keyword evidence="1" id="KW-0472">Membrane</keyword>
<dbReference type="InterPro" id="IPR010308">
    <property type="entry name" value="TRP_C"/>
</dbReference>
<dbReference type="PANTHER" id="PTHR31145">
    <property type="entry name" value="INTEGRAL MEMBRANE PROTEIN (AFU_ORTHOLOGUE AFUA_7G01610)"/>
    <property type="match status" value="1"/>
</dbReference>
<keyword evidence="5" id="KW-1185">Reference proteome</keyword>
<dbReference type="Pfam" id="PF06011">
    <property type="entry name" value="TRP"/>
    <property type="match status" value="1"/>
</dbReference>
<evidence type="ECO:0000313" key="5">
    <source>
        <dbReference type="Proteomes" id="UP000292447"/>
    </source>
</evidence>
<dbReference type="EMBL" id="CP034458">
    <property type="protein sequence ID" value="QBM88187.1"/>
    <property type="molecule type" value="Genomic_DNA"/>
</dbReference>
<accession>A0A4P6XLH9</accession>
<name>A0A4P6XLH9_9ASCO</name>
<evidence type="ECO:0000256" key="1">
    <source>
        <dbReference type="SAM" id="Phobius"/>
    </source>
</evidence>
<proteinExistence type="predicted"/>